<evidence type="ECO:0000313" key="1">
    <source>
        <dbReference type="EMBL" id="KAI8668787.1"/>
    </source>
</evidence>
<keyword evidence="2" id="KW-1185">Reference proteome</keyword>
<dbReference type="EMBL" id="CM046507">
    <property type="protein sequence ID" value="KAI8668787.1"/>
    <property type="molecule type" value="Genomic_DNA"/>
</dbReference>
<evidence type="ECO:0000313" key="2">
    <source>
        <dbReference type="Proteomes" id="UP001065298"/>
    </source>
</evidence>
<organism evidence="1 2">
    <name type="scientific">Fusarium keratoplasticum</name>
    <dbReference type="NCBI Taxonomy" id="1328300"/>
    <lineage>
        <taxon>Eukaryota</taxon>
        <taxon>Fungi</taxon>
        <taxon>Dikarya</taxon>
        <taxon>Ascomycota</taxon>
        <taxon>Pezizomycotina</taxon>
        <taxon>Sordariomycetes</taxon>
        <taxon>Hypocreomycetidae</taxon>
        <taxon>Hypocreales</taxon>
        <taxon>Nectriaceae</taxon>
        <taxon>Fusarium</taxon>
        <taxon>Fusarium solani species complex</taxon>
    </lineage>
</organism>
<gene>
    <name evidence="1" type="ORF">NCS57_00691500</name>
</gene>
<reference evidence="1" key="1">
    <citation type="submission" date="2022-06" db="EMBL/GenBank/DDBJ databases">
        <title>Fusarium solani species complex genomes reveal bases of compartmentalisation and animal pathogenesis.</title>
        <authorList>
            <person name="Tsai I.J."/>
        </authorList>
    </citation>
    <scope>NUCLEOTIDE SEQUENCE</scope>
    <source>
        <strain evidence="1">Fu6.1</strain>
    </source>
</reference>
<dbReference type="Proteomes" id="UP001065298">
    <property type="component" value="Chromosome 5"/>
</dbReference>
<proteinExistence type="predicted"/>
<accession>A0ACC0QYQ1</accession>
<comment type="caution">
    <text evidence="1">The sequence shown here is derived from an EMBL/GenBank/DDBJ whole genome shotgun (WGS) entry which is preliminary data.</text>
</comment>
<sequence length="903" mass="100219">MGAEARANIAVTIGDVNVAPGATAVIGMNRVGSDANTQKKTVREYKDDLFVSEPRSVRAELINTKGSLTEGTCQWIRHNEIYRSWLDAQESGLLWISGRPGRGKTMLSIFLTQEWESLPDCAVLYVFCGDKSTSDEIAIMRSLLYQVLDQVPSMVKHVEDCLGTGERTKRTLSSRGDLWAMFASILTDPKLGPVLGLIDGLDECHRDSTRWLLNNLRQVFDKESRSRSPPYNPFRLAIVSRDMVGLRSFPRLNLETKTDAIAKDVSRVISAKIKEHDLFSELGLDFIKEVKTTLWHRSDGTFLWVGFAIQELLSVETKTEMRIALDAIPQDLGALYSKILLRIKGPMRGKIAQLLRWVTLACHSLTVDQLAEALDVDAQTIVDLVAMSGSLLTLSRRMARDMPTSRNAKPTFSMQWRNKGAIVKLVHASVGEFLKGEANNDILRTPEFRIEVEEMELHITQRCLSALEAALSCASVRDDMPVNTLSSYATFSWPEHARRCGERLERLLDSDNAFVQNKFKPIHKAMELGAEVAELFLKKTLEGISPNPLARRPRSTALEHSLFRKAVALGDERLIHILFANGATLDSDVAQLALKDALEIRGGAAVIELLLQHGASPRGLDPAMVLRHGAGPVYDQVKALLDHGMDPNGSSEGRPLLHWAVAGFGPDLAELLVDYGADINVQDDHGRAALVVALAVNKIESAAMLLKRGADLTIKDNHGDNALHWAVKLRSRRGTELLLQHGLDVNIKNEDGRTALASVLENWDLSTAELLVEACIHVGGGRSNSPLEEYDIQIQPALFLEAVRDGSIQIVRFLLRHGADANARVGVFDPTTPLRAAISNRHVAMVKVLLEHGADPNRGLRWSGTPLYWNQEFDDEERDQITELLLRKGSRYGRGRVTRLRRL</sequence>
<protein>
    <submittedName>
        <fullName evidence="1">NACHT domain-containing protein</fullName>
    </submittedName>
</protein>
<name>A0ACC0QYQ1_9HYPO</name>